<evidence type="ECO:0000313" key="3">
    <source>
        <dbReference type="Proteomes" id="UP000178599"/>
    </source>
</evidence>
<feature type="transmembrane region" description="Helical" evidence="1">
    <location>
        <begin position="29"/>
        <end position="49"/>
    </location>
</feature>
<accession>A0A1G2CMN1</accession>
<keyword evidence="1" id="KW-0812">Transmembrane</keyword>
<keyword evidence="1" id="KW-0472">Membrane</keyword>
<keyword evidence="1" id="KW-1133">Transmembrane helix</keyword>
<organism evidence="2 3">
    <name type="scientific">Candidatus Liptonbacteria bacterium RIFOXYB1_FULL_36_10</name>
    <dbReference type="NCBI Taxonomy" id="1798654"/>
    <lineage>
        <taxon>Bacteria</taxon>
        <taxon>Candidatus Liptoniibacteriota</taxon>
    </lineage>
</organism>
<protein>
    <submittedName>
        <fullName evidence="2">Uncharacterized protein</fullName>
    </submittedName>
</protein>
<reference evidence="2 3" key="1">
    <citation type="journal article" date="2016" name="Nat. Commun.">
        <title>Thousands of microbial genomes shed light on interconnected biogeochemical processes in an aquifer system.</title>
        <authorList>
            <person name="Anantharaman K."/>
            <person name="Brown C.T."/>
            <person name="Hug L.A."/>
            <person name="Sharon I."/>
            <person name="Castelle C.J."/>
            <person name="Probst A.J."/>
            <person name="Thomas B.C."/>
            <person name="Singh A."/>
            <person name="Wilkins M.J."/>
            <person name="Karaoz U."/>
            <person name="Brodie E.L."/>
            <person name="Williams K.H."/>
            <person name="Hubbard S.S."/>
            <person name="Banfield J.F."/>
        </authorList>
    </citation>
    <scope>NUCLEOTIDE SEQUENCE [LARGE SCALE GENOMIC DNA]</scope>
</reference>
<name>A0A1G2CMN1_9BACT</name>
<proteinExistence type="predicted"/>
<evidence type="ECO:0000256" key="1">
    <source>
        <dbReference type="SAM" id="Phobius"/>
    </source>
</evidence>
<dbReference type="Proteomes" id="UP000178599">
    <property type="component" value="Unassembled WGS sequence"/>
</dbReference>
<dbReference type="EMBL" id="MHLE01000024">
    <property type="protein sequence ID" value="OGZ02664.1"/>
    <property type="molecule type" value="Genomic_DNA"/>
</dbReference>
<gene>
    <name evidence="2" type="ORF">A2390_01900</name>
</gene>
<evidence type="ECO:0000313" key="2">
    <source>
        <dbReference type="EMBL" id="OGZ02664.1"/>
    </source>
</evidence>
<sequence length="63" mass="6855">MIYDSTLEETMKDANRSLSKTPENVDQKFFLKGIGLAIVALALAVHELAQATKSKSDSNNNVS</sequence>
<comment type="caution">
    <text evidence="2">The sequence shown here is derived from an EMBL/GenBank/DDBJ whole genome shotgun (WGS) entry which is preliminary data.</text>
</comment>
<dbReference type="AlphaFoldDB" id="A0A1G2CMN1"/>